<dbReference type="GO" id="GO:0016020">
    <property type="term" value="C:membrane"/>
    <property type="evidence" value="ECO:0007669"/>
    <property type="project" value="UniProtKB-SubCell"/>
</dbReference>
<organism evidence="12">
    <name type="scientific">marine metagenome</name>
    <dbReference type="NCBI Taxonomy" id="408172"/>
    <lineage>
        <taxon>unclassified sequences</taxon>
        <taxon>metagenomes</taxon>
        <taxon>ecological metagenomes</taxon>
    </lineage>
</organism>
<evidence type="ECO:0000256" key="6">
    <source>
        <dbReference type="ARBA" id="ARBA00023002"/>
    </source>
</evidence>
<keyword evidence="9" id="KW-0676">Redox-active center</keyword>
<dbReference type="InterPro" id="IPR038354">
    <property type="entry name" value="VKOR_sf"/>
</dbReference>
<dbReference type="InterPro" id="IPR012932">
    <property type="entry name" value="VKOR"/>
</dbReference>
<dbReference type="Gene3D" id="1.20.1440.130">
    <property type="entry name" value="VKOR domain"/>
    <property type="match status" value="1"/>
</dbReference>
<dbReference type="EMBL" id="UINC01026609">
    <property type="protein sequence ID" value="SVB04363.1"/>
    <property type="molecule type" value="Genomic_DNA"/>
</dbReference>
<keyword evidence="4" id="KW-0874">Quinone</keyword>
<comment type="subcellular location">
    <subcellularLocation>
        <location evidence="1">Membrane</location>
        <topology evidence="1">Multi-pass membrane protein</topology>
    </subcellularLocation>
</comment>
<evidence type="ECO:0000313" key="12">
    <source>
        <dbReference type="EMBL" id="SVB04363.1"/>
    </source>
</evidence>
<dbReference type="PANTHER" id="PTHR34573">
    <property type="entry name" value="VKC DOMAIN-CONTAINING PROTEIN"/>
    <property type="match status" value="1"/>
</dbReference>
<evidence type="ECO:0000256" key="7">
    <source>
        <dbReference type="ARBA" id="ARBA00023136"/>
    </source>
</evidence>
<evidence type="ECO:0000256" key="9">
    <source>
        <dbReference type="ARBA" id="ARBA00023284"/>
    </source>
</evidence>
<keyword evidence="3 10" id="KW-0812">Transmembrane</keyword>
<evidence type="ECO:0000259" key="11">
    <source>
        <dbReference type="SMART" id="SM00756"/>
    </source>
</evidence>
<keyword evidence="8" id="KW-1015">Disulfide bond</keyword>
<keyword evidence="6" id="KW-0560">Oxidoreductase</keyword>
<comment type="similarity">
    <text evidence="2">Belongs to the VKOR family.</text>
</comment>
<feature type="domain" description="Vitamin K epoxide reductase" evidence="11">
    <location>
        <begin position="7"/>
        <end position="148"/>
    </location>
</feature>
<feature type="transmembrane region" description="Helical" evidence="10">
    <location>
        <begin position="99"/>
        <end position="117"/>
    </location>
</feature>
<protein>
    <recommendedName>
        <fullName evidence="11">Vitamin K epoxide reductase domain-containing protein</fullName>
    </recommendedName>
</protein>
<dbReference type="GO" id="GO:0048038">
    <property type="term" value="F:quinone binding"/>
    <property type="evidence" value="ECO:0007669"/>
    <property type="project" value="UniProtKB-KW"/>
</dbReference>
<keyword evidence="7 10" id="KW-0472">Membrane</keyword>
<dbReference type="GO" id="GO:0016491">
    <property type="term" value="F:oxidoreductase activity"/>
    <property type="evidence" value="ECO:0007669"/>
    <property type="project" value="UniProtKB-KW"/>
</dbReference>
<evidence type="ECO:0000256" key="1">
    <source>
        <dbReference type="ARBA" id="ARBA00004141"/>
    </source>
</evidence>
<feature type="transmembrane region" description="Helical" evidence="10">
    <location>
        <begin position="12"/>
        <end position="30"/>
    </location>
</feature>
<name>A0A382ATM9_9ZZZZ</name>
<feature type="transmembrane region" description="Helical" evidence="10">
    <location>
        <begin position="123"/>
        <end position="148"/>
    </location>
</feature>
<dbReference type="SMART" id="SM00756">
    <property type="entry name" value="VKc"/>
    <property type="match status" value="1"/>
</dbReference>
<evidence type="ECO:0000256" key="10">
    <source>
        <dbReference type="SAM" id="Phobius"/>
    </source>
</evidence>
<evidence type="ECO:0000256" key="4">
    <source>
        <dbReference type="ARBA" id="ARBA00022719"/>
    </source>
</evidence>
<dbReference type="AlphaFoldDB" id="A0A382ATM9"/>
<dbReference type="PANTHER" id="PTHR34573:SF1">
    <property type="entry name" value="VITAMIN K EPOXIDE REDUCTASE DOMAIN-CONTAINING PROTEIN"/>
    <property type="match status" value="1"/>
</dbReference>
<proteinExistence type="inferred from homology"/>
<evidence type="ECO:0000256" key="5">
    <source>
        <dbReference type="ARBA" id="ARBA00022989"/>
    </source>
</evidence>
<accession>A0A382ATM9</accession>
<keyword evidence="5 10" id="KW-1133">Transmembrane helix</keyword>
<evidence type="ECO:0000256" key="8">
    <source>
        <dbReference type="ARBA" id="ARBA00023157"/>
    </source>
</evidence>
<reference evidence="12" key="1">
    <citation type="submission" date="2018-05" db="EMBL/GenBank/DDBJ databases">
        <authorList>
            <person name="Lanie J.A."/>
            <person name="Ng W.-L."/>
            <person name="Kazmierczak K.M."/>
            <person name="Andrzejewski T.M."/>
            <person name="Davidsen T.M."/>
            <person name="Wayne K.J."/>
            <person name="Tettelin H."/>
            <person name="Glass J.I."/>
            <person name="Rusch D."/>
            <person name="Podicherti R."/>
            <person name="Tsui H.-C.T."/>
            <person name="Winkler M.E."/>
        </authorList>
    </citation>
    <scope>NUCLEOTIDE SEQUENCE</scope>
</reference>
<evidence type="ECO:0000256" key="3">
    <source>
        <dbReference type="ARBA" id="ARBA00022692"/>
    </source>
</evidence>
<sequence length="158" mass="16857">MESNQSEETALRTIMLLALVGLLDSLYLSYLHHLVAGGGGCPTQDLPGLDCGQVLASTEANMVGIPVAWLGVLGFLIVGGLALDRFLNLDRERTLLNRQLLPLVGLGGCALGAWLTYAEAFIIKQWCPFCLLAFGLTLALTGVALRAYGDDLRAILGR</sequence>
<feature type="transmembrane region" description="Helical" evidence="10">
    <location>
        <begin position="67"/>
        <end position="87"/>
    </location>
</feature>
<gene>
    <name evidence="12" type="ORF">METZ01_LOCUS157217</name>
</gene>
<dbReference type="Pfam" id="PF07884">
    <property type="entry name" value="VKOR"/>
    <property type="match status" value="1"/>
</dbReference>
<evidence type="ECO:0000256" key="2">
    <source>
        <dbReference type="ARBA" id="ARBA00006214"/>
    </source>
</evidence>